<dbReference type="EMBL" id="CP074133">
    <property type="protein sequence ID" value="QUX24737.1"/>
    <property type="molecule type" value="Genomic_DNA"/>
</dbReference>
<dbReference type="InterPro" id="IPR019026">
    <property type="entry name" value="Peptidase_M64_IgA"/>
</dbReference>
<evidence type="ECO:0000313" key="2">
    <source>
        <dbReference type="Proteomes" id="UP000676079"/>
    </source>
</evidence>
<accession>A0ABX8BR69</accession>
<proteinExistence type="predicted"/>
<keyword evidence="2" id="KW-1185">Reference proteome</keyword>
<dbReference type="Gene3D" id="3.40.390.10">
    <property type="entry name" value="Collagenase (Catalytic Domain)"/>
    <property type="match status" value="1"/>
</dbReference>
<dbReference type="InterPro" id="IPR024079">
    <property type="entry name" value="MetalloPept_cat_dom_sf"/>
</dbReference>
<protein>
    <submittedName>
        <fullName evidence="1">Peptidase M64</fullName>
    </submittedName>
</protein>
<name>A0ABX8BR69_9ACTN</name>
<reference evidence="1 2" key="1">
    <citation type="submission" date="2021-05" db="EMBL/GenBank/DDBJ databases">
        <title>Direct Submission.</title>
        <authorList>
            <person name="Li K."/>
            <person name="Gao J."/>
        </authorList>
    </citation>
    <scope>NUCLEOTIDE SEQUENCE [LARGE SCALE GENOMIC DNA]</scope>
    <source>
        <strain evidence="1 2">Mg02</strain>
    </source>
</reference>
<dbReference type="Pfam" id="PF09471">
    <property type="entry name" value="Peptidase_M64"/>
    <property type="match status" value="1"/>
</dbReference>
<organism evidence="1 2">
    <name type="scientific">Nocardiopsis changdeensis</name>
    <dbReference type="NCBI Taxonomy" id="2831969"/>
    <lineage>
        <taxon>Bacteria</taxon>
        <taxon>Bacillati</taxon>
        <taxon>Actinomycetota</taxon>
        <taxon>Actinomycetes</taxon>
        <taxon>Streptosporangiales</taxon>
        <taxon>Nocardiopsidaceae</taxon>
        <taxon>Nocardiopsis</taxon>
    </lineage>
</organism>
<gene>
    <name evidence="1" type="ORF">KGD84_11010</name>
</gene>
<evidence type="ECO:0000313" key="1">
    <source>
        <dbReference type="EMBL" id="QUX24737.1"/>
    </source>
</evidence>
<dbReference type="Proteomes" id="UP000676079">
    <property type="component" value="Chromosome"/>
</dbReference>
<sequence>MVLPLDRPVRTSVRCRAPPLPRPGRALPLRSTPAARAARLAVLPLLAAAIAVPAPAQASPLAEDGTVVPIQVTGDPSERFNLVILGDGYTAEEMPLFREQLAAHLNVQWSIEPFRSYRNYFNVYAVETPSAESGVDCDPALDGGTRDTALGMGFFNGCDDTSLERLLTVDEAAANTAADLVPGVTADNRQILALANSTTYGGRGGRTATASSGNALSALISPHELAHSLGQLQDEYPYYFRDTSLGRYPGREPSSVHHTLMTAEEMTAAEAKWWRWLGEESESGGVIGAADPGGNEGGLYYSEGVWRPSRHSMLKTLGYYFDQVGREVMTHRISGLRDQRTLPVTSTPEGEVGPQDVLWAEGPHPAYHELEYTWSVDGEELEEAAGARALELAGLDLPAGAEVGLRIQDPTEFVRDPEIRASSAMTRTLEWTVGEALEPDDPGADFTRFRDTGRAVGADEVVYVETTHPTDRVPQVSWTLDGEPVSTSADGRTLDLGALDPAPGTRVLSATVTDPADPGGDSETLTWTVDAADPTAPRELSAPAARVPGQEHHLYFNEFSMRLSPQDDVEGHVVGEFRVDGDGWHHYYGWPSDSRAPFLFTPDGTNVDDLVYGSLGSGGLSMAVFEVDGHEPGWGTHEVEHRAIDAAGNIGEPESFRATVVPGADLECTETVTGTVTGGLRVEEGVVCLDGADVRGRVTVASGASLVVSGGTLRGGLASSGAHTVRLTGTEVRGSVSVTRTSNEVAVLGSVLTGSVSLTGNTQVPSDTWTGGAEGYGPVLAGNEVRGSLSCSGNTPAVGDFGADNAVAGSASGQCADL</sequence>